<dbReference type="VEuPathDB" id="TriTrypDB:TCDM_04320"/>
<comment type="caution">
    <text evidence="3">The sequence shown here is derived from an EMBL/GenBank/DDBJ whole genome shotgun (WGS) entry which is preliminary data.</text>
</comment>
<dbReference type="VEuPathDB" id="TriTrypDB:C3747_47g295"/>
<dbReference type="VEuPathDB" id="TriTrypDB:TcCLB.510003.20"/>
<gene>
    <name evidence="3" type="ORF">C3747_47g295</name>
</gene>
<feature type="chain" id="PRO_5015925232" evidence="2">
    <location>
        <begin position="29"/>
        <end position="162"/>
    </location>
</feature>
<evidence type="ECO:0000313" key="4">
    <source>
        <dbReference type="Proteomes" id="UP000246078"/>
    </source>
</evidence>
<dbReference type="VEuPathDB" id="TriTrypDB:TcCL_NonESM06169"/>
<evidence type="ECO:0000256" key="2">
    <source>
        <dbReference type="SAM" id="SignalP"/>
    </source>
</evidence>
<dbReference type="Proteomes" id="UP000246078">
    <property type="component" value="Unassembled WGS sequence"/>
</dbReference>
<evidence type="ECO:0000313" key="3">
    <source>
        <dbReference type="EMBL" id="PWV12833.1"/>
    </source>
</evidence>
<dbReference type="EMBL" id="PRFC01000047">
    <property type="protein sequence ID" value="PWV12833.1"/>
    <property type="molecule type" value="Genomic_DNA"/>
</dbReference>
<dbReference type="VEuPathDB" id="TriTrypDB:TCSYLVIO_004312"/>
<dbReference type="VEuPathDB" id="TriTrypDB:ECC02_007350"/>
<feature type="compositionally biased region" description="Basic and acidic residues" evidence="1">
    <location>
        <begin position="124"/>
        <end position="141"/>
    </location>
</feature>
<dbReference type="VEuPathDB" id="TriTrypDB:TcBrA4_0128910"/>
<accession>A0A2V2WY98</accession>
<evidence type="ECO:0000256" key="1">
    <source>
        <dbReference type="SAM" id="MobiDB-lite"/>
    </source>
</evidence>
<feature type="region of interest" description="Disordered" evidence="1">
    <location>
        <begin position="107"/>
        <end position="141"/>
    </location>
</feature>
<sequence length="162" mass="18534">MTRQSMLKIITIIIKIITVEIVMQCGRSDWICRAYVRDEWGVAPNLSFTGEVRGQSANDSLMRCFAMLRDRYREELESAFVQLESVREVEAFVRPWGKSIERHCFEEGAEEPSSSNKKAGRKKGSAEKSEEAADGERKEVRSLRCRLKNSIGCCVRQPSRLL</sequence>
<protein>
    <submittedName>
        <fullName evidence="3">Uncharacterized protein</fullName>
    </submittedName>
</protein>
<name>A0A2V2WY98_TRYCR</name>
<proteinExistence type="predicted"/>
<dbReference type="AlphaFoldDB" id="A0A2V2WY98"/>
<feature type="signal peptide" evidence="2">
    <location>
        <begin position="1"/>
        <end position="28"/>
    </location>
</feature>
<reference evidence="3 4" key="1">
    <citation type="journal article" date="2018" name="Microb. Genom.">
        <title>Expanding an expanded genome: long-read sequencing of Trypanosoma cruzi.</title>
        <authorList>
            <person name="Berna L."/>
            <person name="Rodriguez M."/>
            <person name="Chiribao M.L."/>
            <person name="Parodi-Talice A."/>
            <person name="Pita S."/>
            <person name="Rijo G."/>
            <person name="Alvarez-Valin F."/>
            <person name="Robello C."/>
        </authorList>
    </citation>
    <scope>NUCLEOTIDE SEQUENCE [LARGE SCALE GENOMIC DNA]</scope>
    <source>
        <strain evidence="3 4">TCC</strain>
    </source>
</reference>
<organism evidence="3 4">
    <name type="scientific">Trypanosoma cruzi</name>
    <dbReference type="NCBI Taxonomy" id="5693"/>
    <lineage>
        <taxon>Eukaryota</taxon>
        <taxon>Discoba</taxon>
        <taxon>Euglenozoa</taxon>
        <taxon>Kinetoplastea</taxon>
        <taxon>Metakinetoplastina</taxon>
        <taxon>Trypanosomatida</taxon>
        <taxon>Trypanosomatidae</taxon>
        <taxon>Trypanosoma</taxon>
        <taxon>Schizotrypanum</taxon>
    </lineage>
</organism>
<dbReference type="VEuPathDB" id="TriTrypDB:BCY84_15113"/>
<dbReference type="VEuPathDB" id="TriTrypDB:C4B63_10g167"/>
<keyword evidence="2" id="KW-0732">Signal</keyword>
<dbReference type="VEuPathDB" id="TriTrypDB:Tc_MARK_5127"/>
<dbReference type="VEuPathDB" id="TriTrypDB:TcG_02906"/>